<feature type="binding site" evidence="5">
    <location>
        <position position="229"/>
    </location>
    <ligand>
        <name>dimethylallyl diphosphate</name>
        <dbReference type="ChEBI" id="CHEBI:57623"/>
    </ligand>
</feature>
<name>A0A9D1L1E4_9FIRM</name>
<comment type="function">
    <text evidence="5">Catalyzes the conversion of 1-hydroxy-2-methyl-2-(E)-butenyl 4-diphosphate (HMBPP) into a mixture of isopentenyl diphosphate (IPP) and dimethylallyl diphosphate (DMAPP). Acts in the terminal step of the DOXP/MEP pathway for isoprenoid precursor biosynthesis.</text>
</comment>
<evidence type="ECO:0000256" key="4">
    <source>
        <dbReference type="ARBA" id="ARBA00023014"/>
    </source>
</evidence>
<keyword evidence="4 5" id="KW-0411">Iron-sulfur</keyword>
<dbReference type="InterPro" id="IPR003451">
    <property type="entry name" value="LytB/IspH"/>
</dbReference>
<feature type="binding site" evidence="5">
    <location>
        <position position="199"/>
    </location>
    <ligand>
        <name>[4Fe-4S] cluster</name>
        <dbReference type="ChEBI" id="CHEBI:49883"/>
    </ligand>
</feature>
<dbReference type="Pfam" id="PF02401">
    <property type="entry name" value="LYTB"/>
    <property type="match status" value="1"/>
</dbReference>
<comment type="cofactor">
    <cofactor evidence="5">
        <name>[4Fe-4S] cluster</name>
        <dbReference type="ChEBI" id="CHEBI:49883"/>
    </cofactor>
    <text evidence="5">Binds 1 [4Fe-4S] cluster per subunit.</text>
</comment>
<dbReference type="Proteomes" id="UP000824175">
    <property type="component" value="Unassembled WGS sequence"/>
</dbReference>
<evidence type="ECO:0000256" key="2">
    <source>
        <dbReference type="ARBA" id="ARBA00022723"/>
    </source>
</evidence>
<protein>
    <recommendedName>
        <fullName evidence="5">4-hydroxy-3-methylbut-2-enyl diphosphate reductase</fullName>
        <shortName evidence="5">HMBPP reductase</shortName>
        <ecNumber evidence="5">1.17.7.4</ecNumber>
    </recommendedName>
</protein>
<comment type="pathway">
    <text evidence="5">Isoprenoid biosynthesis; isopentenyl diphosphate biosynthesis via DXP pathway; isopentenyl diphosphate from 1-deoxy-D-xylulose 5-phosphate: step 6/6.</text>
</comment>
<evidence type="ECO:0000313" key="6">
    <source>
        <dbReference type="EMBL" id="HIU14739.1"/>
    </source>
</evidence>
<keyword evidence="5 6" id="KW-0560">Oxidoreductase</keyword>
<dbReference type="Gene3D" id="3.40.1010.20">
    <property type="entry name" value="4-hydroxy-3-methylbut-2-enyl diphosphate reductase, catalytic domain"/>
    <property type="match status" value="2"/>
</dbReference>
<feature type="binding site" evidence="5">
    <location>
        <position position="229"/>
    </location>
    <ligand>
        <name>(2E)-4-hydroxy-3-methylbut-2-enyl diphosphate</name>
        <dbReference type="ChEBI" id="CHEBI:128753"/>
    </ligand>
</feature>
<feature type="binding site" evidence="5">
    <location>
        <position position="42"/>
    </location>
    <ligand>
        <name>dimethylallyl diphosphate</name>
        <dbReference type="ChEBI" id="CHEBI:57623"/>
    </ligand>
</feature>
<comment type="similarity">
    <text evidence="5">Belongs to the IspH family.</text>
</comment>
<feature type="binding site" evidence="5">
    <location>
        <position position="82"/>
    </location>
    <ligand>
        <name>isopentenyl diphosphate</name>
        <dbReference type="ChEBI" id="CHEBI:128769"/>
    </ligand>
</feature>
<feature type="binding site" evidence="5">
    <location>
        <position position="227"/>
    </location>
    <ligand>
        <name>dimethylallyl diphosphate</name>
        <dbReference type="ChEBI" id="CHEBI:57623"/>
    </ligand>
</feature>
<keyword evidence="5" id="KW-0414">Isoprene biosynthesis</keyword>
<feature type="binding site" evidence="5">
    <location>
        <position position="82"/>
    </location>
    <ligand>
        <name>(2E)-4-hydroxy-3-methylbut-2-enyl diphosphate</name>
        <dbReference type="ChEBI" id="CHEBI:128753"/>
    </ligand>
</feature>
<comment type="caution">
    <text evidence="6">The sequence shown here is derived from an EMBL/GenBank/DDBJ whole genome shotgun (WGS) entry which is preliminary data.</text>
</comment>
<feature type="binding site" evidence="5">
    <location>
        <position position="272"/>
    </location>
    <ligand>
        <name>dimethylallyl diphosphate</name>
        <dbReference type="ChEBI" id="CHEBI:57623"/>
    </ligand>
</feature>
<dbReference type="EC" id="1.17.7.4" evidence="5"/>
<dbReference type="Gene3D" id="3.40.50.11270">
    <property type="match status" value="1"/>
</dbReference>
<organism evidence="6 7">
    <name type="scientific">Candidatus Fimiplasma intestinipullorum</name>
    <dbReference type="NCBI Taxonomy" id="2840825"/>
    <lineage>
        <taxon>Bacteria</taxon>
        <taxon>Bacillati</taxon>
        <taxon>Bacillota</taxon>
        <taxon>Clostridia</taxon>
        <taxon>Eubacteriales</taxon>
        <taxon>Candidatus Fimiplasma</taxon>
    </lineage>
</organism>
<feature type="binding site" evidence="5">
    <location>
        <position position="272"/>
    </location>
    <ligand>
        <name>(2E)-4-hydroxy-3-methylbut-2-enyl diphosphate</name>
        <dbReference type="ChEBI" id="CHEBI:128753"/>
    </ligand>
</feature>
<comment type="catalytic activity">
    <reaction evidence="5">
        <text>isopentenyl diphosphate + 2 oxidized [2Fe-2S]-[ferredoxin] + H2O = (2E)-4-hydroxy-3-methylbut-2-enyl diphosphate + 2 reduced [2Fe-2S]-[ferredoxin] + 2 H(+)</text>
        <dbReference type="Rhea" id="RHEA:24488"/>
        <dbReference type="Rhea" id="RHEA-COMP:10000"/>
        <dbReference type="Rhea" id="RHEA-COMP:10001"/>
        <dbReference type="ChEBI" id="CHEBI:15377"/>
        <dbReference type="ChEBI" id="CHEBI:15378"/>
        <dbReference type="ChEBI" id="CHEBI:33737"/>
        <dbReference type="ChEBI" id="CHEBI:33738"/>
        <dbReference type="ChEBI" id="CHEBI:128753"/>
        <dbReference type="ChEBI" id="CHEBI:128769"/>
        <dbReference type="EC" id="1.17.7.4"/>
    </reaction>
</comment>
<accession>A0A9D1L1E4</accession>
<keyword evidence="3 5" id="KW-0408">Iron</keyword>
<dbReference type="GO" id="GO:0050992">
    <property type="term" value="P:dimethylallyl diphosphate biosynthetic process"/>
    <property type="evidence" value="ECO:0007669"/>
    <property type="project" value="UniProtKB-UniRule"/>
</dbReference>
<evidence type="ECO:0000256" key="3">
    <source>
        <dbReference type="ARBA" id="ARBA00023004"/>
    </source>
</evidence>
<feature type="binding site" evidence="5">
    <location>
        <position position="227"/>
    </location>
    <ligand>
        <name>(2E)-4-hydroxy-3-methylbut-2-enyl diphosphate</name>
        <dbReference type="ChEBI" id="CHEBI:128753"/>
    </ligand>
</feature>
<feature type="binding site" evidence="5">
    <location>
        <position position="132"/>
    </location>
    <ligand>
        <name>(2E)-4-hydroxy-3-methylbut-2-enyl diphosphate</name>
        <dbReference type="ChEBI" id="CHEBI:128753"/>
    </ligand>
</feature>
<feature type="binding site" evidence="5">
    <location>
        <position position="104"/>
    </location>
    <ligand>
        <name>[4Fe-4S] cluster</name>
        <dbReference type="ChEBI" id="CHEBI:49883"/>
    </ligand>
</feature>
<feature type="binding site" evidence="5">
    <location>
        <position position="132"/>
    </location>
    <ligand>
        <name>isopentenyl diphosphate</name>
        <dbReference type="ChEBI" id="CHEBI:128769"/>
    </ligand>
</feature>
<comment type="caution">
    <text evidence="5">Lacks conserved residue(s) required for the propagation of feature annotation.</text>
</comment>
<feature type="active site" description="Proton donor" evidence="5">
    <location>
        <position position="134"/>
    </location>
</feature>
<feature type="binding site" evidence="5">
    <location>
        <position position="132"/>
    </location>
    <ligand>
        <name>dimethylallyl diphosphate</name>
        <dbReference type="ChEBI" id="CHEBI:57623"/>
    </ligand>
</feature>
<dbReference type="AlphaFoldDB" id="A0A9D1L1E4"/>
<feature type="binding site" evidence="5">
    <location>
        <position position="227"/>
    </location>
    <ligand>
        <name>isopentenyl diphosphate</name>
        <dbReference type="ChEBI" id="CHEBI:128769"/>
    </ligand>
</feature>
<evidence type="ECO:0000313" key="7">
    <source>
        <dbReference type="Proteomes" id="UP000824175"/>
    </source>
</evidence>
<dbReference type="NCBIfam" id="TIGR00216">
    <property type="entry name" value="ispH_lytB"/>
    <property type="match status" value="1"/>
</dbReference>
<feature type="binding site" evidence="5">
    <location>
        <position position="171"/>
    </location>
    <ligand>
        <name>(2E)-4-hydroxy-3-methylbut-2-enyl diphosphate</name>
        <dbReference type="ChEBI" id="CHEBI:128753"/>
    </ligand>
</feature>
<feature type="binding site" evidence="5">
    <location>
        <position position="82"/>
    </location>
    <ligand>
        <name>dimethylallyl diphosphate</name>
        <dbReference type="ChEBI" id="CHEBI:57623"/>
    </ligand>
</feature>
<feature type="binding site" evidence="5">
    <location>
        <position position="42"/>
    </location>
    <ligand>
        <name>isopentenyl diphosphate</name>
        <dbReference type="ChEBI" id="CHEBI:128769"/>
    </ligand>
</feature>
<feature type="binding site" evidence="5">
    <location>
        <position position="272"/>
    </location>
    <ligand>
        <name>isopentenyl diphosphate</name>
        <dbReference type="ChEBI" id="CHEBI:128769"/>
    </ligand>
</feature>
<dbReference type="GO" id="GO:0051539">
    <property type="term" value="F:4 iron, 4 sulfur cluster binding"/>
    <property type="evidence" value="ECO:0007669"/>
    <property type="project" value="UniProtKB-UniRule"/>
</dbReference>
<dbReference type="GO" id="GO:0019288">
    <property type="term" value="P:isopentenyl diphosphate biosynthetic process, methylerythritol 4-phosphate pathway"/>
    <property type="evidence" value="ECO:0007669"/>
    <property type="project" value="UniProtKB-UniRule"/>
</dbReference>
<dbReference type="PANTHER" id="PTHR30426:SF0">
    <property type="entry name" value="4-HYDROXY-3-METHYLBUT-2-ENYL DIPHOSPHATE REDUCTASE"/>
    <property type="match status" value="1"/>
</dbReference>
<sequence>MKVYPITPRGYCKGVVHAIELAKRCAHDYPDTPIHILGMIVHNQYIVDALAQMGIHTVDQPGLSRLELLDQIDEGIVLITAHGAGQDVFDKAQAKGLTIIDATCTDVIKTHTLIKTALDAQQEILYIGKKGHPEAEGTIAIDPEHIHLITSKQDIDAIQNHDQAYLITNQTTMSLWDVYDLCEYAQKKLPNIQIAKETCQATRIRQEAIAKVPEEVELVIIVGDPHSNNTAKLAAIANQKAHKEVIQIESVQDLSLDVLKGKSCVAISSGASTPTYLTNQIIAYLQTLEAPVQSLPPFPSIDKKHILD</sequence>
<keyword evidence="2 5" id="KW-0479">Metal-binding</keyword>
<comment type="catalytic activity">
    <reaction evidence="5">
        <text>dimethylallyl diphosphate + 2 oxidized [2Fe-2S]-[ferredoxin] + H2O = (2E)-4-hydroxy-3-methylbut-2-enyl diphosphate + 2 reduced [2Fe-2S]-[ferredoxin] + 2 H(+)</text>
        <dbReference type="Rhea" id="RHEA:24825"/>
        <dbReference type="Rhea" id="RHEA-COMP:10000"/>
        <dbReference type="Rhea" id="RHEA-COMP:10001"/>
        <dbReference type="ChEBI" id="CHEBI:15377"/>
        <dbReference type="ChEBI" id="CHEBI:15378"/>
        <dbReference type="ChEBI" id="CHEBI:33737"/>
        <dbReference type="ChEBI" id="CHEBI:33738"/>
        <dbReference type="ChEBI" id="CHEBI:57623"/>
        <dbReference type="ChEBI" id="CHEBI:128753"/>
        <dbReference type="EC" id="1.17.7.4"/>
    </reaction>
</comment>
<feature type="binding site" evidence="5">
    <location>
        <position position="42"/>
    </location>
    <ligand>
        <name>(2E)-4-hydroxy-3-methylbut-2-enyl diphosphate</name>
        <dbReference type="ChEBI" id="CHEBI:128753"/>
    </ligand>
</feature>
<evidence type="ECO:0000256" key="5">
    <source>
        <dbReference type="HAMAP-Rule" id="MF_00191"/>
    </source>
</evidence>
<dbReference type="EMBL" id="DVMJ01000109">
    <property type="protein sequence ID" value="HIU14739.1"/>
    <property type="molecule type" value="Genomic_DNA"/>
</dbReference>
<dbReference type="GO" id="GO:0046872">
    <property type="term" value="F:metal ion binding"/>
    <property type="evidence" value="ECO:0007669"/>
    <property type="project" value="UniProtKB-KW"/>
</dbReference>
<feature type="binding site" evidence="5">
    <location>
        <position position="229"/>
    </location>
    <ligand>
        <name>isopentenyl diphosphate</name>
        <dbReference type="ChEBI" id="CHEBI:128769"/>
    </ligand>
</feature>
<comment type="pathway">
    <text evidence="5">Isoprenoid biosynthesis; dimethylallyl diphosphate biosynthesis; dimethylallyl diphosphate from (2E)-4-hydroxy-3-methylbutenyl diphosphate: step 1/1.</text>
</comment>
<keyword evidence="1 5" id="KW-0004">4Fe-4S</keyword>
<reference evidence="6" key="1">
    <citation type="submission" date="2020-10" db="EMBL/GenBank/DDBJ databases">
        <authorList>
            <person name="Gilroy R."/>
        </authorList>
    </citation>
    <scope>NUCLEOTIDE SEQUENCE</scope>
    <source>
        <strain evidence="6">CHK195-11698</strain>
    </source>
</reference>
<dbReference type="PANTHER" id="PTHR30426">
    <property type="entry name" value="4-HYDROXY-3-METHYLBUT-2-ENYL DIPHOSPHATE REDUCTASE"/>
    <property type="match status" value="1"/>
</dbReference>
<evidence type="ECO:0000256" key="1">
    <source>
        <dbReference type="ARBA" id="ARBA00022485"/>
    </source>
</evidence>
<reference evidence="6" key="2">
    <citation type="journal article" date="2021" name="PeerJ">
        <title>Extensive microbial diversity within the chicken gut microbiome revealed by metagenomics and culture.</title>
        <authorList>
            <person name="Gilroy R."/>
            <person name="Ravi A."/>
            <person name="Getino M."/>
            <person name="Pursley I."/>
            <person name="Horton D.L."/>
            <person name="Alikhan N.F."/>
            <person name="Baker D."/>
            <person name="Gharbi K."/>
            <person name="Hall N."/>
            <person name="Watson M."/>
            <person name="Adriaenssens E.M."/>
            <person name="Foster-Nyarko E."/>
            <person name="Jarju S."/>
            <person name="Secka A."/>
            <person name="Antonio M."/>
            <person name="Oren A."/>
            <person name="Chaudhuri R.R."/>
            <person name="La Ragione R."/>
            <person name="Hildebrand F."/>
            <person name="Pallen M.J."/>
        </authorList>
    </citation>
    <scope>NUCLEOTIDE SEQUENCE</scope>
    <source>
        <strain evidence="6">CHK195-11698</strain>
    </source>
</reference>
<dbReference type="GO" id="GO:0016114">
    <property type="term" value="P:terpenoid biosynthetic process"/>
    <property type="evidence" value="ECO:0007669"/>
    <property type="project" value="UniProtKB-UniRule"/>
</dbReference>
<feature type="binding site" evidence="5">
    <location>
        <position position="12"/>
    </location>
    <ligand>
        <name>[4Fe-4S] cluster</name>
        <dbReference type="ChEBI" id="CHEBI:49883"/>
    </ligand>
</feature>
<proteinExistence type="inferred from homology"/>
<dbReference type="GO" id="GO:0051745">
    <property type="term" value="F:4-hydroxy-3-methylbut-2-enyl diphosphate reductase activity"/>
    <property type="evidence" value="ECO:0007669"/>
    <property type="project" value="UniProtKB-UniRule"/>
</dbReference>
<dbReference type="HAMAP" id="MF_00191">
    <property type="entry name" value="IspH"/>
    <property type="match status" value="1"/>
</dbReference>
<gene>
    <name evidence="5 6" type="primary">ispH</name>
    <name evidence="6" type="ORF">IAD15_11845</name>
</gene>
<dbReference type="CDD" id="cd13944">
    <property type="entry name" value="lytB_ispH"/>
    <property type="match status" value="1"/>
</dbReference>